<dbReference type="Pfam" id="PF00079">
    <property type="entry name" value="Serpin"/>
    <property type="match status" value="1"/>
</dbReference>
<keyword evidence="4" id="KW-1185">Reference proteome</keyword>
<accession>A0ABN9KUL3</accession>
<protein>
    <recommendedName>
        <fullName evidence="2">Serpin domain-containing protein</fullName>
    </recommendedName>
</protein>
<dbReference type="InterPro" id="IPR036186">
    <property type="entry name" value="Serpin_sf"/>
</dbReference>
<evidence type="ECO:0000259" key="2">
    <source>
        <dbReference type="SMART" id="SM00093"/>
    </source>
</evidence>
<evidence type="ECO:0000256" key="1">
    <source>
        <dbReference type="RuleBase" id="RU000411"/>
    </source>
</evidence>
<comment type="caution">
    <text evidence="3">The sequence shown here is derived from an EMBL/GenBank/DDBJ whole genome shotgun (WGS) entry which is preliminary data.</text>
</comment>
<sequence length="228" mass="26561">MVKELKDWPAQSPDMNIIEHVWSRMKEEAWKTKPKNLDELWEEEFSSQSERFYGSKGIQLQKDKKKNLSKINNWVSRVTNNLIPSVFKELPDFELMLMSVIYYQGKWMNQFDPKLTKKENFKTTSSGSVRVPMMNNHKYPLQSLRDAHLQAQVARLPLSDNYSLIIFLPLSQGKEGLKNVESQLTEEILNLLITQLEEKSPRATTISIPKLKLDSEFRLTETLSLLGE</sequence>
<dbReference type="InterPro" id="IPR023796">
    <property type="entry name" value="Serpin_dom"/>
</dbReference>
<dbReference type="EMBL" id="CAUEEQ010003202">
    <property type="protein sequence ID" value="CAJ0924587.1"/>
    <property type="molecule type" value="Genomic_DNA"/>
</dbReference>
<dbReference type="Gene3D" id="3.30.420.10">
    <property type="entry name" value="Ribonuclease H-like superfamily/Ribonuclease H"/>
    <property type="match status" value="1"/>
</dbReference>
<dbReference type="PANTHER" id="PTHR11461">
    <property type="entry name" value="SERINE PROTEASE INHIBITOR, SERPIN"/>
    <property type="match status" value="1"/>
</dbReference>
<dbReference type="SMART" id="SM00093">
    <property type="entry name" value="SERPIN"/>
    <property type="match status" value="1"/>
</dbReference>
<dbReference type="SUPFAM" id="SSF56574">
    <property type="entry name" value="Serpins"/>
    <property type="match status" value="1"/>
</dbReference>
<evidence type="ECO:0000313" key="3">
    <source>
        <dbReference type="EMBL" id="CAJ0924587.1"/>
    </source>
</evidence>
<dbReference type="InterPro" id="IPR000215">
    <property type="entry name" value="Serpin_fam"/>
</dbReference>
<reference evidence="3" key="1">
    <citation type="submission" date="2023-07" db="EMBL/GenBank/DDBJ databases">
        <authorList>
            <person name="Stuckert A."/>
        </authorList>
    </citation>
    <scope>NUCLEOTIDE SEQUENCE</scope>
</reference>
<proteinExistence type="inferred from homology"/>
<name>A0ABN9KUL3_9NEOB</name>
<evidence type="ECO:0000313" key="4">
    <source>
        <dbReference type="Proteomes" id="UP001176940"/>
    </source>
</evidence>
<comment type="similarity">
    <text evidence="1">Belongs to the serpin family.</text>
</comment>
<dbReference type="InterPro" id="IPR036397">
    <property type="entry name" value="RNaseH_sf"/>
</dbReference>
<gene>
    <name evidence="3" type="ORF">RIMI_LOCUS2309736</name>
</gene>
<dbReference type="Proteomes" id="UP001176940">
    <property type="component" value="Unassembled WGS sequence"/>
</dbReference>
<feature type="domain" description="Serpin" evidence="2">
    <location>
        <begin position="3"/>
        <end position="228"/>
    </location>
</feature>
<dbReference type="Gene3D" id="2.30.39.10">
    <property type="entry name" value="Alpha-1-antitrypsin, domain 1"/>
    <property type="match status" value="1"/>
</dbReference>
<dbReference type="InterPro" id="IPR042185">
    <property type="entry name" value="Serpin_sf_2"/>
</dbReference>
<organism evidence="3 4">
    <name type="scientific">Ranitomeya imitator</name>
    <name type="common">mimic poison frog</name>
    <dbReference type="NCBI Taxonomy" id="111125"/>
    <lineage>
        <taxon>Eukaryota</taxon>
        <taxon>Metazoa</taxon>
        <taxon>Chordata</taxon>
        <taxon>Craniata</taxon>
        <taxon>Vertebrata</taxon>
        <taxon>Euteleostomi</taxon>
        <taxon>Amphibia</taxon>
        <taxon>Batrachia</taxon>
        <taxon>Anura</taxon>
        <taxon>Neobatrachia</taxon>
        <taxon>Hyloidea</taxon>
        <taxon>Dendrobatidae</taxon>
        <taxon>Dendrobatinae</taxon>
        <taxon>Ranitomeya</taxon>
    </lineage>
</organism>
<dbReference type="PANTHER" id="PTHR11461:SF159">
    <property type="entry name" value="PLASMA PROTEASE C1 INHIBITOR"/>
    <property type="match status" value="1"/>
</dbReference>